<dbReference type="PROSITE" id="PS50056">
    <property type="entry name" value="TYR_PHOSPHATASE_2"/>
    <property type="match status" value="1"/>
</dbReference>
<dbReference type="Gene3D" id="3.90.190.10">
    <property type="entry name" value="Protein tyrosine phosphatase superfamily"/>
    <property type="match status" value="1"/>
</dbReference>
<dbReference type="InterPro" id="IPR000242">
    <property type="entry name" value="PTP_cat"/>
</dbReference>
<organism evidence="3 4">
    <name type="scientific">Steinernema glaseri</name>
    <dbReference type="NCBI Taxonomy" id="37863"/>
    <lineage>
        <taxon>Eukaryota</taxon>
        <taxon>Metazoa</taxon>
        <taxon>Ecdysozoa</taxon>
        <taxon>Nematoda</taxon>
        <taxon>Chromadorea</taxon>
        <taxon>Rhabditida</taxon>
        <taxon>Tylenchina</taxon>
        <taxon>Panagrolaimomorpha</taxon>
        <taxon>Strongyloidoidea</taxon>
        <taxon>Steinernematidae</taxon>
        <taxon>Steinernema</taxon>
    </lineage>
</organism>
<accession>A0A1I7ZA55</accession>
<dbReference type="GO" id="GO:0004725">
    <property type="term" value="F:protein tyrosine phosphatase activity"/>
    <property type="evidence" value="ECO:0007669"/>
    <property type="project" value="InterPro"/>
</dbReference>
<feature type="domain" description="Tyrosine specific protein phosphatases" evidence="2">
    <location>
        <begin position="97"/>
        <end position="168"/>
    </location>
</feature>
<protein>
    <submittedName>
        <fullName evidence="4">TYR_PHOSPHATASE_2 domain-containing protein</fullName>
    </submittedName>
</protein>
<sequence length="220" mass="24912">MVLQEKSKVVLQLCNFFEEDKEKCAEYFPNESEGSGWKAYGAVEVRAVERQANIPTMKKVVKTKLQVKYKDEVHDVLHILYGGWPDHSVAESVTCCREVHALIHKIYDRKTIVAHCSAGIGRTGTFVAIEMCLHRILVENDMTFTVPDVVKVLRDQRYKAIQNDQQYVFVFRAVIDILVAEGSLDKNERVLSFISEYDELVARKKAERNAAAKSGSKSGA</sequence>
<dbReference type="AlphaFoldDB" id="A0A1I7ZA55"/>
<reference evidence="4" key="1">
    <citation type="submission" date="2016-11" db="UniProtKB">
        <authorList>
            <consortium name="WormBaseParasite"/>
        </authorList>
    </citation>
    <scope>IDENTIFICATION</scope>
</reference>
<dbReference type="SMART" id="SM00194">
    <property type="entry name" value="PTPc"/>
    <property type="match status" value="1"/>
</dbReference>
<dbReference type="CDD" id="cd00047">
    <property type="entry name" value="PTPc"/>
    <property type="match status" value="1"/>
</dbReference>
<proteinExistence type="predicted"/>
<dbReference type="InterPro" id="IPR003595">
    <property type="entry name" value="Tyr_Pase_cat"/>
</dbReference>
<dbReference type="Pfam" id="PF00102">
    <property type="entry name" value="Y_phosphatase"/>
    <property type="match status" value="1"/>
</dbReference>
<evidence type="ECO:0000313" key="3">
    <source>
        <dbReference type="Proteomes" id="UP000095287"/>
    </source>
</evidence>
<feature type="domain" description="Tyrosine-protein phosphatase" evidence="1">
    <location>
        <begin position="1"/>
        <end position="177"/>
    </location>
</feature>
<evidence type="ECO:0000313" key="4">
    <source>
        <dbReference type="WBParaSite" id="L893_g24449.t1"/>
    </source>
</evidence>
<dbReference type="InterPro" id="IPR000387">
    <property type="entry name" value="Tyr_Pase_dom"/>
</dbReference>
<dbReference type="Proteomes" id="UP000095287">
    <property type="component" value="Unplaced"/>
</dbReference>
<dbReference type="SMART" id="SM00404">
    <property type="entry name" value="PTPc_motif"/>
    <property type="match status" value="1"/>
</dbReference>
<evidence type="ECO:0000259" key="1">
    <source>
        <dbReference type="PROSITE" id="PS50055"/>
    </source>
</evidence>
<dbReference type="WBParaSite" id="L893_g24449.t1">
    <property type="protein sequence ID" value="L893_g24449.t1"/>
    <property type="gene ID" value="L893_g24449"/>
</dbReference>
<keyword evidence="3" id="KW-1185">Reference proteome</keyword>
<dbReference type="SUPFAM" id="SSF52799">
    <property type="entry name" value="(Phosphotyrosine protein) phosphatases II"/>
    <property type="match status" value="1"/>
</dbReference>
<dbReference type="PRINTS" id="PR00700">
    <property type="entry name" value="PRTYPHPHTASE"/>
</dbReference>
<evidence type="ECO:0000259" key="2">
    <source>
        <dbReference type="PROSITE" id="PS50056"/>
    </source>
</evidence>
<dbReference type="InterPro" id="IPR029021">
    <property type="entry name" value="Prot-tyrosine_phosphatase-like"/>
</dbReference>
<dbReference type="PROSITE" id="PS50055">
    <property type="entry name" value="TYR_PHOSPHATASE_PTP"/>
    <property type="match status" value="1"/>
</dbReference>
<dbReference type="InterPro" id="IPR052782">
    <property type="entry name" value="Oocyte-zygote_transition_reg"/>
</dbReference>
<dbReference type="PANTHER" id="PTHR46163">
    <property type="entry name" value="TYROSINE-PROTEIN PHOSPHATASE-RELATED"/>
    <property type="match status" value="1"/>
</dbReference>
<name>A0A1I7ZA55_9BILA</name>